<dbReference type="PANTHER" id="PTHR31065">
    <property type="entry name" value="PLATZ TRANSCRIPTION FACTOR FAMILY PROTEIN"/>
    <property type="match status" value="1"/>
</dbReference>
<accession>A0A811S4C0</accession>
<protein>
    <recommendedName>
        <fullName evidence="3">B box-type domain-containing protein</fullName>
    </recommendedName>
</protein>
<organism evidence="1 2">
    <name type="scientific">Miscanthus lutarioriparius</name>
    <dbReference type="NCBI Taxonomy" id="422564"/>
    <lineage>
        <taxon>Eukaryota</taxon>
        <taxon>Viridiplantae</taxon>
        <taxon>Streptophyta</taxon>
        <taxon>Embryophyta</taxon>
        <taxon>Tracheophyta</taxon>
        <taxon>Spermatophyta</taxon>
        <taxon>Magnoliopsida</taxon>
        <taxon>Liliopsida</taxon>
        <taxon>Poales</taxon>
        <taxon>Poaceae</taxon>
        <taxon>PACMAD clade</taxon>
        <taxon>Panicoideae</taxon>
        <taxon>Andropogonodae</taxon>
        <taxon>Andropogoneae</taxon>
        <taxon>Saccharinae</taxon>
        <taxon>Miscanthus</taxon>
    </lineage>
</organism>
<proteinExistence type="predicted"/>
<sequence>MQPAPVRCAPQWLRGLLSEELFDVCVAHPGERKNDKNHFCVDCAAALCRHCLPHEHAHDVLQIRKYRQVRIQQKLYPSYRE</sequence>
<evidence type="ECO:0000313" key="1">
    <source>
        <dbReference type="EMBL" id="CAD6335788.1"/>
    </source>
</evidence>
<name>A0A811S4C0_9POAL</name>
<dbReference type="EMBL" id="CAJGYO010000018">
    <property type="protein sequence ID" value="CAD6335788.1"/>
    <property type="molecule type" value="Genomic_DNA"/>
</dbReference>
<dbReference type="PANTHER" id="PTHR31065:SF59">
    <property type="entry name" value="OS02G0661400 PROTEIN"/>
    <property type="match status" value="1"/>
</dbReference>
<comment type="caution">
    <text evidence="1">The sequence shown here is derived from an EMBL/GenBank/DDBJ whole genome shotgun (WGS) entry which is preliminary data.</text>
</comment>
<dbReference type="Proteomes" id="UP000604825">
    <property type="component" value="Unassembled WGS sequence"/>
</dbReference>
<dbReference type="SUPFAM" id="SSF57845">
    <property type="entry name" value="B-box zinc-binding domain"/>
    <property type="match status" value="1"/>
</dbReference>
<dbReference type="AlphaFoldDB" id="A0A811S4C0"/>
<keyword evidence="2" id="KW-1185">Reference proteome</keyword>
<gene>
    <name evidence="1" type="ORF">NCGR_LOCUS59886</name>
</gene>
<dbReference type="OrthoDB" id="724537at2759"/>
<evidence type="ECO:0008006" key="3">
    <source>
        <dbReference type="Google" id="ProtNLM"/>
    </source>
</evidence>
<reference evidence="1" key="1">
    <citation type="submission" date="2020-10" db="EMBL/GenBank/DDBJ databases">
        <authorList>
            <person name="Han B."/>
            <person name="Lu T."/>
            <person name="Zhao Q."/>
            <person name="Huang X."/>
            <person name="Zhao Y."/>
        </authorList>
    </citation>
    <scope>NUCLEOTIDE SEQUENCE</scope>
</reference>
<evidence type="ECO:0000313" key="2">
    <source>
        <dbReference type="Proteomes" id="UP000604825"/>
    </source>
</evidence>